<gene>
    <name evidence="2" type="primary">yycN</name>
    <name evidence="2" type="ORF">QL281_11800</name>
</gene>
<dbReference type="AlphaFoldDB" id="A0AAP2PXN1"/>
<dbReference type="RefSeq" id="WP_017695777.1">
    <property type="nucleotide sequence ID" value="NZ_CP035403.1"/>
</dbReference>
<dbReference type="InterPro" id="IPR016181">
    <property type="entry name" value="Acyl_CoA_acyltransferase"/>
</dbReference>
<dbReference type="Gene3D" id="3.40.630.30">
    <property type="match status" value="1"/>
</dbReference>
<proteinExistence type="predicted"/>
<name>A0AAP2PXN1_BACIU</name>
<sequence length="160" mass="18714">MTIMLTPMQTEEFRSYLTYTTKHYAEEKVKAGTWLPEDAQLLSKQAFTDLLPRGLETPHHHLWILKLNEKDVVDWLWIHAEPEHPQQEAFIYDFGLYEPYRGKGYAKQALVALDQTARSMGIRKLSLHVFAHNQTARKLYEQTGFQETDVVMSKKSVNDF</sequence>
<accession>A0AAP2PXN1</accession>
<dbReference type="InterPro" id="IPR052829">
    <property type="entry name" value="N-acetyltransferase_domain"/>
</dbReference>
<organism evidence="2 3">
    <name type="scientific">Bacillus subtilis</name>
    <dbReference type="NCBI Taxonomy" id="1423"/>
    <lineage>
        <taxon>Bacteria</taxon>
        <taxon>Bacillati</taxon>
        <taxon>Bacillota</taxon>
        <taxon>Bacilli</taxon>
        <taxon>Bacillales</taxon>
        <taxon>Bacillaceae</taxon>
        <taxon>Bacillus</taxon>
    </lineage>
</organism>
<dbReference type="SUPFAM" id="SSF55729">
    <property type="entry name" value="Acyl-CoA N-acyltransferases (Nat)"/>
    <property type="match status" value="1"/>
</dbReference>
<dbReference type="CDD" id="cd04301">
    <property type="entry name" value="NAT_SF"/>
    <property type="match status" value="1"/>
</dbReference>
<dbReference type="PANTHER" id="PTHR43259">
    <property type="entry name" value="SPT10P"/>
    <property type="match status" value="1"/>
</dbReference>
<dbReference type="InterPro" id="IPR000182">
    <property type="entry name" value="GNAT_dom"/>
</dbReference>
<evidence type="ECO:0000313" key="2">
    <source>
        <dbReference type="EMBL" id="WHM19640.1"/>
    </source>
</evidence>
<dbReference type="EMBL" id="CP125292">
    <property type="protein sequence ID" value="WHM19640.1"/>
    <property type="molecule type" value="Genomic_DNA"/>
</dbReference>
<dbReference type="Pfam" id="PF00583">
    <property type="entry name" value="Acetyltransf_1"/>
    <property type="match status" value="1"/>
</dbReference>
<feature type="domain" description="N-acetyltransferase" evidence="1">
    <location>
        <begin position="11"/>
        <end position="160"/>
    </location>
</feature>
<dbReference type="PROSITE" id="PS51186">
    <property type="entry name" value="GNAT"/>
    <property type="match status" value="1"/>
</dbReference>
<reference evidence="2" key="1">
    <citation type="submission" date="2023-05" db="EMBL/GenBank/DDBJ databases">
        <title>Complete genome sequence of Bacillus subtilis SRCM117797 isolated from Soybean paste.</title>
        <authorList>
            <person name="Abraha H.B."/>
            <person name="Kim K.-P."/>
            <person name="Ryu M.-S."/>
            <person name="Jeong D.-Y."/>
        </authorList>
    </citation>
    <scope>NUCLEOTIDE SEQUENCE</scope>
    <source>
        <strain evidence="2">SRCM117797</strain>
    </source>
</reference>
<protein>
    <submittedName>
        <fullName evidence="2">GNAT family N-acetyltransferase</fullName>
    </submittedName>
</protein>
<evidence type="ECO:0000259" key="1">
    <source>
        <dbReference type="PROSITE" id="PS51186"/>
    </source>
</evidence>
<evidence type="ECO:0000313" key="3">
    <source>
        <dbReference type="Proteomes" id="UP001229422"/>
    </source>
</evidence>
<dbReference type="PANTHER" id="PTHR43259:SF1">
    <property type="entry name" value="N-ACETYLTRANSFERASE DOMAIN-CONTAINING PROTEIN"/>
    <property type="match status" value="1"/>
</dbReference>
<dbReference type="GO" id="GO:0016747">
    <property type="term" value="F:acyltransferase activity, transferring groups other than amino-acyl groups"/>
    <property type="evidence" value="ECO:0007669"/>
    <property type="project" value="InterPro"/>
</dbReference>
<dbReference type="Proteomes" id="UP001229422">
    <property type="component" value="Chromosome"/>
</dbReference>